<evidence type="ECO:0000313" key="2">
    <source>
        <dbReference type="Proteomes" id="UP000008720"/>
    </source>
</evidence>
<name>E4TR19_MARTH</name>
<evidence type="ECO:0000313" key="1">
    <source>
        <dbReference type="EMBL" id="ADR22700.1"/>
    </source>
</evidence>
<dbReference type="Pfam" id="PF02082">
    <property type="entry name" value="Rrf2"/>
    <property type="match status" value="1"/>
</dbReference>
<dbReference type="RefSeq" id="WP_013454843.1">
    <property type="nucleotide sequence ID" value="NC_014759.1"/>
</dbReference>
<dbReference type="HOGENOM" id="CLU_107144_1_4_10"/>
<dbReference type="PROSITE" id="PS51197">
    <property type="entry name" value="HTH_RRF2_2"/>
    <property type="match status" value="1"/>
</dbReference>
<dbReference type="SUPFAM" id="SSF46785">
    <property type="entry name" value="Winged helix' DNA-binding domain"/>
    <property type="match status" value="1"/>
</dbReference>
<sequence>MFSKSCEYGIRAVIYIATQSKKTDRVKIGDIAEKINSPVAFTAKILGLLVKNKIVSSITGPKGGFYIEQNRLDKVFLKDIVEVIDGNKIYKGCGLGLNECSASQPCPVHHKFAKVRAEIDYMLSTTTLKELTEGLDQKLTFLMR</sequence>
<dbReference type="InterPro" id="IPR036388">
    <property type="entry name" value="WH-like_DNA-bd_sf"/>
</dbReference>
<dbReference type="PANTHER" id="PTHR33221:SF14">
    <property type="entry name" value="HTH-TYPE TRANSCRIPTIONAL REGULATOR AQ_268-RELATED"/>
    <property type="match status" value="1"/>
</dbReference>
<dbReference type="GO" id="GO:0005829">
    <property type="term" value="C:cytosol"/>
    <property type="evidence" value="ECO:0007669"/>
    <property type="project" value="TreeGrafter"/>
</dbReference>
<accession>E4TR19</accession>
<dbReference type="Proteomes" id="UP000008720">
    <property type="component" value="Chromosome"/>
</dbReference>
<dbReference type="InterPro" id="IPR036390">
    <property type="entry name" value="WH_DNA-bd_sf"/>
</dbReference>
<keyword evidence="2" id="KW-1185">Reference proteome</keyword>
<dbReference type="InterPro" id="IPR000944">
    <property type="entry name" value="Tscrpt_reg_Rrf2"/>
</dbReference>
<dbReference type="KEGG" id="mtt:Ftrac_2722"/>
<dbReference type="STRING" id="643867.Ftrac_2722"/>
<dbReference type="eggNOG" id="COG1959">
    <property type="taxonomic scope" value="Bacteria"/>
</dbReference>
<gene>
    <name evidence="1" type="ordered locus">Ftrac_2722</name>
</gene>
<dbReference type="PANTHER" id="PTHR33221">
    <property type="entry name" value="WINGED HELIX-TURN-HELIX TRANSCRIPTIONAL REGULATOR, RRF2 FAMILY"/>
    <property type="match status" value="1"/>
</dbReference>
<reference evidence="1 2" key="1">
    <citation type="journal article" date="2011" name="Stand. Genomic Sci.">
        <title>Complete genome sequence of Marivirga tractuosa type strain (H-43).</title>
        <authorList>
            <person name="Pagani I."/>
            <person name="Chertkov O."/>
            <person name="Lapidus A."/>
            <person name="Lucas S."/>
            <person name="Del Rio T.G."/>
            <person name="Tice H."/>
            <person name="Copeland A."/>
            <person name="Cheng J.F."/>
            <person name="Nolan M."/>
            <person name="Saunders E."/>
            <person name="Pitluck S."/>
            <person name="Held B."/>
            <person name="Goodwin L."/>
            <person name="Liolios K."/>
            <person name="Ovchinikova G."/>
            <person name="Ivanova N."/>
            <person name="Mavromatis K."/>
            <person name="Pati A."/>
            <person name="Chen A."/>
            <person name="Palaniappan K."/>
            <person name="Land M."/>
            <person name="Hauser L."/>
            <person name="Jeffries C.D."/>
            <person name="Detter J.C."/>
            <person name="Han C."/>
            <person name="Tapia R."/>
            <person name="Ngatchou-Djao O.D."/>
            <person name="Rohde M."/>
            <person name="Goker M."/>
            <person name="Spring S."/>
            <person name="Sikorski J."/>
            <person name="Woyke T."/>
            <person name="Bristow J."/>
            <person name="Eisen J.A."/>
            <person name="Markowitz V."/>
            <person name="Hugenholtz P."/>
            <person name="Klenk H.P."/>
            <person name="Kyrpides N.C."/>
        </authorList>
    </citation>
    <scope>NUCLEOTIDE SEQUENCE [LARGE SCALE GENOMIC DNA]</scope>
    <source>
        <strain evidence="2">ATCC 23168 / DSM 4126 / NBRC 15989 / NCIMB 1408 / VKM B-1430 / H-43</strain>
    </source>
</reference>
<proteinExistence type="predicted"/>
<dbReference type="Gene3D" id="1.10.10.10">
    <property type="entry name" value="Winged helix-like DNA-binding domain superfamily/Winged helix DNA-binding domain"/>
    <property type="match status" value="1"/>
</dbReference>
<dbReference type="OrthoDB" id="9808360at2"/>
<protein>
    <submittedName>
        <fullName evidence="1">Transcriptional regulator, BadM/Rrf2 family</fullName>
    </submittedName>
</protein>
<dbReference type="NCBIfam" id="TIGR00738">
    <property type="entry name" value="rrf2_super"/>
    <property type="match status" value="1"/>
</dbReference>
<dbReference type="AlphaFoldDB" id="E4TR19"/>
<dbReference type="EMBL" id="CP002349">
    <property type="protein sequence ID" value="ADR22700.1"/>
    <property type="molecule type" value="Genomic_DNA"/>
</dbReference>
<organism evidence="1 2">
    <name type="scientific">Marivirga tractuosa (strain ATCC 23168 / DSM 4126 / NBRC 15989 / NCIMB 1408 / VKM B-1430 / H-43)</name>
    <name type="common">Microscilla tractuosa</name>
    <name type="synonym">Flexibacter tractuosus</name>
    <dbReference type="NCBI Taxonomy" id="643867"/>
    <lineage>
        <taxon>Bacteria</taxon>
        <taxon>Pseudomonadati</taxon>
        <taxon>Bacteroidota</taxon>
        <taxon>Cytophagia</taxon>
        <taxon>Cytophagales</taxon>
        <taxon>Marivirgaceae</taxon>
        <taxon>Marivirga</taxon>
    </lineage>
</organism>
<dbReference type="GO" id="GO:0003700">
    <property type="term" value="F:DNA-binding transcription factor activity"/>
    <property type="evidence" value="ECO:0007669"/>
    <property type="project" value="TreeGrafter"/>
</dbReference>